<proteinExistence type="predicted"/>
<dbReference type="SUPFAM" id="SSF69572">
    <property type="entry name" value="Activating enzymes of the ubiquitin-like proteins"/>
    <property type="match status" value="1"/>
</dbReference>
<gene>
    <name evidence="4" type="ORF">GOZ90_25325</name>
</gene>
<dbReference type="GO" id="GO:0008641">
    <property type="term" value="F:ubiquitin-like modifier activating enzyme activity"/>
    <property type="evidence" value="ECO:0007669"/>
    <property type="project" value="InterPro"/>
</dbReference>
<dbReference type="Pfam" id="PF14461">
    <property type="entry name" value="Prok-E2_B"/>
    <property type="match status" value="1"/>
</dbReference>
<dbReference type="InterPro" id="IPR032701">
    <property type="entry name" value="Prok-E2_B_dom"/>
</dbReference>
<evidence type="ECO:0000259" key="3">
    <source>
        <dbReference type="Pfam" id="PF14461"/>
    </source>
</evidence>
<sequence>MAQGLWRRKSVPRSSGVKRATPEKTVMLTNEDAIGAVSALFETFRPEYRGNRACMDANGRPTGRHLWFFEVWGRDLAIAADFAFPYSRPNAYIIKYDAALDLPHVELDGRLCLTKVEFSTDPAEAARQVLAEALELLYAHQTGAEDDDLKEDFSNYWSQRADVGSPALSVLYDEVAATGRYLLVGGDIFAFSSNAAMLRWWENRTEAAPRHTNAAHYIELSKLPKPSMFPSSPASLLELLQTHSVDGGERMLSALRQLPNGTVLVLVGTAPSGRRVFAGTRLLKSNPPQKDGSRRKRRGDVFSVGDLLKHYSIQRLRTSRLDSAVSRSVIDLPNLAGKRAVVVGCGAIGGGVARLLAKAGVGRLDLVDLELLGWENIRRHELGGRSVGLFKVNALASDLRKDLPEIVEVRSYPKTIQDLIGSGNDIVEGADLIIATTGSLHADSYIDELARQSHQPIPVIFGWMEAWGVAGHALLLHGNGARFLEGFDDGMPRRPSSQSDRSPPKECGNGTTPFGSTEVAAVQAMIAELSLDCLLDLGMNNAWRTWWTSDRNLARVQGRWTDDFIEVKPASSLSGILERQWP</sequence>
<feature type="region of interest" description="Disordered" evidence="1">
    <location>
        <begin position="1"/>
        <end position="21"/>
    </location>
</feature>
<evidence type="ECO:0000313" key="4">
    <source>
        <dbReference type="EMBL" id="MUZ75979.1"/>
    </source>
</evidence>
<feature type="region of interest" description="Disordered" evidence="1">
    <location>
        <begin position="487"/>
        <end position="514"/>
    </location>
</feature>
<dbReference type="Pfam" id="PF00899">
    <property type="entry name" value="ThiF"/>
    <property type="match status" value="1"/>
</dbReference>
<protein>
    <submittedName>
        <fullName evidence="4">Uncharacterized protein</fullName>
    </submittedName>
</protein>
<feature type="domain" description="THIF-type NAD/FAD binding fold" evidence="2">
    <location>
        <begin position="335"/>
        <end position="477"/>
    </location>
</feature>
<dbReference type="InterPro" id="IPR000594">
    <property type="entry name" value="ThiF_NAD_FAD-bd"/>
</dbReference>
<reference evidence="4 5" key="1">
    <citation type="submission" date="2019-12" db="EMBL/GenBank/DDBJ databases">
        <title>Whole-genome sequencing of Allorhizobium vitis.</title>
        <authorList>
            <person name="Gan H.M."/>
            <person name="Szegedi E."/>
            <person name="Burr T."/>
            <person name="Savka M.A."/>
        </authorList>
    </citation>
    <scope>NUCLEOTIDE SEQUENCE [LARGE SCALE GENOMIC DNA]</scope>
    <source>
        <strain evidence="4 5">CG516</strain>
    </source>
</reference>
<evidence type="ECO:0000256" key="1">
    <source>
        <dbReference type="SAM" id="MobiDB-lite"/>
    </source>
</evidence>
<organism evidence="4 5">
    <name type="scientific">Agrobacterium vitis</name>
    <name type="common">Rhizobium vitis</name>
    <dbReference type="NCBI Taxonomy" id="373"/>
    <lineage>
        <taxon>Bacteria</taxon>
        <taxon>Pseudomonadati</taxon>
        <taxon>Pseudomonadota</taxon>
        <taxon>Alphaproteobacteria</taxon>
        <taxon>Hyphomicrobiales</taxon>
        <taxon>Rhizobiaceae</taxon>
        <taxon>Rhizobium/Agrobacterium group</taxon>
        <taxon>Agrobacterium</taxon>
    </lineage>
</organism>
<evidence type="ECO:0000259" key="2">
    <source>
        <dbReference type="Pfam" id="PF00899"/>
    </source>
</evidence>
<comment type="caution">
    <text evidence="4">The sequence shown here is derived from an EMBL/GenBank/DDBJ whole genome shotgun (WGS) entry which is preliminary data.</text>
</comment>
<evidence type="ECO:0000313" key="5">
    <source>
        <dbReference type="Proteomes" id="UP000477951"/>
    </source>
</evidence>
<dbReference type="Proteomes" id="UP000477951">
    <property type="component" value="Unassembled WGS sequence"/>
</dbReference>
<dbReference type="EMBL" id="WPHR01000042">
    <property type="protein sequence ID" value="MUZ75979.1"/>
    <property type="molecule type" value="Genomic_DNA"/>
</dbReference>
<dbReference type="InterPro" id="IPR035985">
    <property type="entry name" value="Ubiquitin-activating_enz"/>
</dbReference>
<feature type="compositionally biased region" description="Basic residues" evidence="1">
    <location>
        <begin position="1"/>
        <end position="11"/>
    </location>
</feature>
<dbReference type="AlphaFoldDB" id="A0A6L6VNT6"/>
<name>A0A6L6VNT6_AGRVI</name>
<accession>A0A6L6VNT6</accession>
<dbReference type="Gene3D" id="3.40.50.720">
    <property type="entry name" value="NAD(P)-binding Rossmann-like Domain"/>
    <property type="match status" value="1"/>
</dbReference>
<feature type="domain" description="Prokaryotic E2 family B" evidence="3">
    <location>
        <begin position="79"/>
        <end position="162"/>
    </location>
</feature>